<gene>
    <name evidence="2" type="ORF">CTEN0397_LOCUS4391</name>
</gene>
<feature type="region of interest" description="Disordered" evidence="1">
    <location>
        <begin position="58"/>
        <end position="86"/>
    </location>
</feature>
<evidence type="ECO:0000256" key="1">
    <source>
        <dbReference type="SAM" id="MobiDB-lite"/>
    </source>
</evidence>
<accession>A0A7S1CZD8</accession>
<feature type="region of interest" description="Disordered" evidence="1">
    <location>
        <begin position="144"/>
        <end position="172"/>
    </location>
</feature>
<protein>
    <submittedName>
        <fullName evidence="2">Uncharacterized protein</fullName>
    </submittedName>
</protein>
<organism evidence="2">
    <name type="scientific">Cyclophora tenuis</name>
    <name type="common">Marine diatom</name>
    <dbReference type="NCBI Taxonomy" id="216820"/>
    <lineage>
        <taxon>Eukaryota</taxon>
        <taxon>Sar</taxon>
        <taxon>Stramenopiles</taxon>
        <taxon>Ochrophyta</taxon>
        <taxon>Bacillariophyta</taxon>
        <taxon>Fragilariophyceae</taxon>
        <taxon>Fragilariophycidae</taxon>
        <taxon>Cyclophorales</taxon>
        <taxon>Cyclophoraceae</taxon>
        <taxon>Cyclophora</taxon>
    </lineage>
</organism>
<name>A0A7S1CZD8_CYCTE</name>
<evidence type="ECO:0000313" key="2">
    <source>
        <dbReference type="EMBL" id="CAD8933362.1"/>
    </source>
</evidence>
<reference evidence="2" key="1">
    <citation type="submission" date="2021-01" db="EMBL/GenBank/DDBJ databases">
        <authorList>
            <person name="Corre E."/>
            <person name="Pelletier E."/>
            <person name="Niang G."/>
            <person name="Scheremetjew M."/>
            <person name="Finn R."/>
            <person name="Kale V."/>
            <person name="Holt S."/>
            <person name="Cochrane G."/>
            <person name="Meng A."/>
            <person name="Brown T."/>
            <person name="Cohen L."/>
        </authorList>
    </citation>
    <scope>NUCLEOTIDE SEQUENCE</scope>
    <source>
        <strain evidence="2">ECT3854</strain>
    </source>
</reference>
<dbReference type="EMBL" id="HBFW01006761">
    <property type="protein sequence ID" value="CAD8933362.1"/>
    <property type="molecule type" value="Transcribed_RNA"/>
</dbReference>
<dbReference type="AlphaFoldDB" id="A0A7S1CZD8"/>
<proteinExistence type="predicted"/>
<sequence length="172" mass="18311">MAAAAAPSVAFMAPVPAPASILRILSSSRGKQGRRMKDGGVGHLFHDELATLYEEEDDDNDTINNNSHHHNNDNHGQDRVASSSSSMCLGSAKKRSSIITNTVTWADEINIKARWEYALQTMMGVSCTDPLLEILANSTTAAASSPAAILPPKDHQGDGNGDSKLSLELAEI</sequence>